<name>A0A0A9BKV4_ARUDO</name>
<reference evidence="1" key="2">
    <citation type="journal article" date="2015" name="Data Brief">
        <title>Shoot transcriptome of the giant reed, Arundo donax.</title>
        <authorList>
            <person name="Barrero R.A."/>
            <person name="Guerrero F.D."/>
            <person name="Moolhuijzen P."/>
            <person name="Goolsby J.A."/>
            <person name="Tidwell J."/>
            <person name="Bellgard S.E."/>
            <person name="Bellgard M.I."/>
        </authorList>
    </citation>
    <scope>NUCLEOTIDE SEQUENCE</scope>
    <source>
        <tissue evidence="1">Shoot tissue taken approximately 20 cm above the soil surface</tissue>
    </source>
</reference>
<sequence length="18" mass="2249">MTRETRCVKCHLDHFFPQ</sequence>
<dbReference type="EMBL" id="GBRH01236040">
    <property type="protein sequence ID" value="JAD61855.1"/>
    <property type="molecule type" value="Transcribed_RNA"/>
</dbReference>
<reference evidence="1" key="1">
    <citation type="submission" date="2014-09" db="EMBL/GenBank/DDBJ databases">
        <authorList>
            <person name="Magalhaes I.L.F."/>
            <person name="Oliveira U."/>
            <person name="Santos F.R."/>
            <person name="Vidigal T.H.D.A."/>
            <person name="Brescovit A.D."/>
            <person name="Santos A.J."/>
        </authorList>
    </citation>
    <scope>NUCLEOTIDE SEQUENCE</scope>
    <source>
        <tissue evidence="1">Shoot tissue taken approximately 20 cm above the soil surface</tissue>
    </source>
</reference>
<protein>
    <submittedName>
        <fullName evidence="1">Uncharacterized protein</fullName>
    </submittedName>
</protein>
<dbReference type="AlphaFoldDB" id="A0A0A9BKV4"/>
<evidence type="ECO:0000313" key="1">
    <source>
        <dbReference type="EMBL" id="JAD61855.1"/>
    </source>
</evidence>
<organism evidence="1">
    <name type="scientific">Arundo donax</name>
    <name type="common">Giant reed</name>
    <name type="synonym">Donax arundinaceus</name>
    <dbReference type="NCBI Taxonomy" id="35708"/>
    <lineage>
        <taxon>Eukaryota</taxon>
        <taxon>Viridiplantae</taxon>
        <taxon>Streptophyta</taxon>
        <taxon>Embryophyta</taxon>
        <taxon>Tracheophyta</taxon>
        <taxon>Spermatophyta</taxon>
        <taxon>Magnoliopsida</taxon>
        <taxon>Liliopsida</taxon>
        <taxon>Poales</taxon>
        <taxon>Poaceae</taxon>
        <taxon>PACMAD clade</taxon>
        <taxon>Arundinoideae</taxon>
        <taxon>Arundineae</taxon>
        <taxon>Arundo</taxon>
    </lineage>
</organism>
<proteinExistence type="predicted"/>
<accession>A0A0A9BKV4</accession>